<feature type="repeat" description="WD" evidence="11">
    <location>
        <begin position="341"/>
        <end position="382"/>
    </location>
</feature>
<evidence type="ECO:0000256" key="11">
    <source>
        <dbReference type="PROSITE-ProRule" id="PRU00221"/>
    </source>
</evidence>
<dbReference type="PANTHER" id="PTHR43979:SF1">
    <property type="entry name" value="PRE-MRNA-PROCESSING FACTOR 17"/>
    <property type="match status" value="1"/>
</dbReference>
<keyword evidence="13" id="KW-1185">Reference proteome</keyword>
<keyword evidence="3" id="KW-0507">mRNA processing</keyword>
<dbReference type="InterPro" id="IPR032847">
    <property type="entry name" value="PRPF17"/>
</dbReference>
<dbReference type="CDD" id="cd00200">
    <property type="entry name" value="WD40"/>
    <property type="match status" value="1"/>
</dbReference>
<sequence>MDALSVLRGYGDDDEELNHDEASTSPINTTVIKLPLPAIDSATPEVALKLHSSKNLPAIPESRSGNKPLELSHNPTYEELFAPKFGPVNPFKSEHQRACKNTLTGFIESAHINDFSFETQRRTFESFGFAHDPSADSVGVVLQSTGAAPTMIVDNFSDSKTKPIKIDATTNPEHLTTVFETSSQKRPGDKRKKLRNLDSSDIAGYTGPWGKYEDEETVARPDEETLKQMTEFAKKRKKFKRVTQEETTEEKSILHIKDITDYQGRTFMHAPQDVGVNLKSDSPPEKCFVPKKEIHSWTGHTKGVQCIRWFPKTAHLLLSAGMDCKIKLWEVYKGRRGIRSYLGHKMAVRDVCFNNKGDEFLSASYDRYVKLWDTETGQVKQRFHTGKVPYCVKFNPDDDKQHMFLAGMQDKKIIQWDTRSGEIVQEYDRHLGAVNTITFFDQNRRFCSTSDDKSLRIWEWEIPVDTKLIQEPNLHSMPSVTLAPNQKWLACQAMDNKVMLFQVIEDKIRFAKKKSFKGHMVAGYACSIDFSPDMSYLTSGDADGKVTIWDWKTHRIVSRWKAHDNVCIGVLWHPHETSKVASCGWDGTVKLWD</sequence>
<dbReference type="SMART" id="SM00320">
    <property type="entry name" value="WD40"/>
    <property type="match status" value="7"/>
</dbReference>
<reference evidence="14" key="1">
    <citation type="submission" date="2022-11" db="UniProtKB">
        <authorList>
            <consortium name="WormBaseParasite"/>
        </authorList>
    </citation>
    <scope>IDENTIFICATION</scope>
</reference>
<dbReference type="AlphaFoldDB" id="A0A915KJP4"/>
<keyword evidence="6" id="KW-0508">mRNA splicing</keyword>
<dbReference type="InterPro" id="IPR015943">
    <property type="entry name" value="WD40/YVTN_repeat-like_dom_sf"/>
</dbReference>
<evidence type="ECO:0000256" key="8">
    <source>
        <dbReference type="ARBA" id="ARBA00068146"/>
    </source>
</evidence>
<organism evidence="13 14">
    <name type="scientific">Romanomermis culicivorax</name>
    <name type="common">Nematode worm</name>
    <dbReference type="NCBI Taxonomy" id="13658"/>
    <lineage>
        <taxon>Eukaryota</taxon>
        <taxon>Metazoa</taxon>
        <taxon>Ecdysozoa</taxon>
        <taxon>Nematoda</taxon>
        <taxon>Enoplea</taxon>
        <taxon>Dorylaimia</taxon>
        <taxon>Mermithida</taxon>
        <taxon>Mermithoidea</taxon>
        <taxon>Mermithidae</taxon>
        <taxon>Romanomermis</taxon>
    </lineage>
</organism>
<feature type="repeat" description="WD" evidence="11">
    <location>
        <begin position="560"/>
        <end position="593"/>
    </location>
</feature>
<dbReference type="Pfam" id="PF00400">
    <property type="entry name" value="WD40"/>
    <property type="match status" value="6"/>
</dbReference>
<dbReference type="FunFam" id="2.130.10.10:FF:000034">
    <property type="entry name" value="Pre-mRNA-processing factor 17, putative"/>
    <property type="match status" value="1"/>
</dbReference>
<keyword evidence="2 11" id="KW-0853">WD repeat</keyword>
<dbReference type="PROSITE" id="PS50082">
    <property type="entry name" value="WD_REPEATS_2"/>
    <property type="match status" value="5"/>
</dbReference>
<dbReference type="InterPro" id="IPR019775">
    <property type="entry name" value="WD40_repeat_CS"/>
</dbReference>
<feature type="region of interest" description="Disordered" evidence="12">
    <location>
        <begin position="1"/>
        <end position="24"/>
    </location>
</feature>
<dbReference type="PRINTS" id="PR00320">
    <property type="entry name" value="GPROTEINBRPT"/>
</dbReference>
<evidence type="ECO:0000256" key="1">
    <source>
        <dbReference type="ARBA" id="ARBA00004123"/>
    </source>
</evidence>
<evidence type="ECO:0000256" key="5">
    <source>
        <dbReference type="ARBA" id="ARBA00022737"/>
    </source>
</evidence>
<keyword evidence="4" id="KW-0747">Spliceosome</keyword>
<dbReference type="SUPFAM" id="SSF50978">
    <property type="entry name" value="WD40 repeat-like"/>
    <property type="match status" value="1"/>
</dbReference>
<dbReference type="Proteomes" id="UP000887565">
    <property type="component" value="Unplaced"/>
</dbReference>
<evidence type="ECO:0000256" key="4">
    <source>
        <dbReference type="ARBA" id="ARBA00022728"/>
    </source>
</evidence>
<keyword evidence="5" id="KW-0677">Repeat</keyword>
<evidence type="ECO:0000313" key="13">
    <source>
        <dbReference type="Proteomes" id="UP000887565"/>
    </source>
</evidence>
<evidence type="ECO:0000313" key="14">
    <source>
        <dbReference type="WBParaSite" id="nRc.2.0.1.t38231-RA"/>
    </source>
</evidence>
<proteinExistence type="predicted"/>
<feature type="repeat" description="WD" evidence="11">
    <location>
        <begin position="297"/>
        <end position="331"/>
    </location>
</feature>
<dbReference type="GO" id="GO:0071013">
    <property type="term" value="C:catalytic step 2 spliceosome"/>
    <property type="evidence" value="ECO:0007669"/>
    <property type="project" value="InterPro"/>
</dbReference>
<dbReference type="InterPro" id="IPR001680">
    <property type="entry name" value="WD40_rpt"/>
</dbReference>
<dbReference type="PROSITE" id="PS50294">
    <property type="entry name" value="WD_REPEATS_REGION"/>
    <property type="match status" value="4"/>
</dbReference>
<dbReference type="InterPro" id="IPR036322">
    <property type="entry name" value="WD40_repeat_dom_sf"/>
</dbReference>
<feature type="repeat" description="WD" evidence="11">
    <location>
        <begin position="427"/>
        <end position="459"/>
    </location>
</feature>
<evidence type="ECO:0000256" key="7">
    <source>
        <dbReference type="ARBA" id="ARBA00023242"/>
    </source>
</evidence>
<evidence type="ECO:0000256" key="10">
    <source>
        <dbReference type="ARBA" id="ARBA00076678"/>
    </source>
</evidence>
<name>A0A915KJP4_ROMCU</name>
<accession>A0A915KJP4</accession>
<dbReference type="InterPro" id="IPR020472">
    <property type="entry name" value="WD40_PAC1"/>
</dbReference>
<evidence type="ECO:0000256" key="6">
    <source>
        <dbReference type="ARBA" id="ARBA00023187"/>
    </source>
</evidence>
<evidence type="ECO:0000256" key="12">
    <source>
        <dbReference type="SAM" id="MobiDB-lite"/>
    </source>
</evidence>
<dbReference type="GO" id="GO:0000398">
    <property type="term" value="P:mRNA splicing, via spliceosome"/>
    <property type="evidence" value="ECO:0007669"/>
    <property type="project" value="InterPro"/>
</dbReference>
<protein>
    <recommendedName>
        <fullName evidence="8">Pre-mRNA-processing factor 17</fullName>
    </recommendedName>
    <alternativeName>
        <fullName evidence="10">Cell division cycle 40 homolog</fullName>
    </alternativeName>
    <alternativeName>
        <fullName evidence="9">PRP17 homolog</fullName>
    </alternativeName>
</protein>
<dbReference type="OMA" id="TLWHPHE"/>
<evidence type="ECO:0000256" key="9">
    <source>
        <dbReference type="ARBA" id="ARBA00075265"/>
    </source>
</evidence>
<feature type="repeat" description="WD" evidence="11">
    <location>
        <begin position="527"/>
        <end position="559"/>
    </location>
</feature>
<evidence type="ECO:0000256" key="3">
    <source>
        <dbReference type="ARBA" id="ARBA00022664"/>
    </source>
</evidence>
<dbReference type="Gene3D" id="2.130.10.10">
    <property type="entry name" value="YVTN repeat-like/Quinoprotein amine dehydrogenase"/>
    <property type="match status" value="1"/>
</dbReference>
<dbReference type="PROSITE" id="PS00678">
    <property type="entry name" value="WD_REPEATS_1"/>
    <property type="match status" value="1"/>
</dbReference>
<dbReference type="GO" id="GO:0003729">
    <property type="term" value="F:mRNA binding"/>
    <property type="evidence" value="ECO:0007669"/>
    <property type="project" value="TreeGrafter"/>
</dbReference>
<evidence type="ECO:0000256" key="2">
    <source>
        <dbReference type="ARBA" id="ARBA00022574"/>
    </source>
</evidence>
<comment type="subcellular location">
    <subcellularLocation>
        <location evidence="1">Nucleus</location>
    </subcellularLocation>
</comment>
<dbReference type="PANTHER" id="PTHR43979">
    <property type="entry name" value="PRE-MRNA-PROCESSING FACTOR 17"/>
    <property type="match status" value="1"/>
</dbReference>
<dbReference type="WBParaSite" id="nRc.2.0.1.t38231-RA">
    <property type="protein sequence ID" value="nRc.2.0.1.t38231-RA"/>
    <property type="gene ID" value="nRc.2.0.1.g38231"/>
</dbReference>
<keyword evidence="7" id="KW-0539">Nucleus</keyword>